<dbReference type="Pfam" id="PF08241">
    <property type="entry name" value="Methyltransf_11"/>
    <property type="match status" value="1"/>
</dbReference>
<dbReference type="AlphaFoldDB" id="A0A9N9GUC0"/>
<evidence type="ECO:0000256" key="1">
    <source>
        <dbReference type="SAM" id="MobiDB-lite"/>
    </source>
</evidence>
<evidence type="ECO:0000313" key="3">
    <source>
        <dbReference type="EMBL" id="CAG8635044.1"/>
    </source>
</evidence>
<organism evidence="3 4">
    <name type="scientific">Paraglomus occultum</name>
    <dbReference type="NCBI Taxonomy" id="144539"/>
    <lineage>
        <taxon>Eukaryota</taxon>
        <taxon>Fungi</taxon>
        <taxon>Fungi incertae sedis</taxon>
        <taxon>Mucoromycota</taxon>
        <taxon>Glomeromycotina</taxon>
        <taxon>Glomeromycetes</taxon>
        <taxon>Paraglomerales</taxon>
        <taxon>Paraglomeraceae</taxon>
        <taxon>Paraglomus</taxon>
    </lineage>
</organism>
<name>A0A9N9GUC0_9GLOM</name>
<feature type="domain" description="Methyltransferase type 11" evidence="2">
    <location>
        <begin position="70"/>
        <end position="161"/>
    </location>
</feature>
<dbReference type="EMBL" id="CAJVPJ010003106">
    <property type="protein sequence ID" value="CAG8635044.1"/>
    <property type="molecule type" value="Genomic_DNA"/>
</dbReference>
<dbReference type="InterPro" id="IPR013216">
    <property type="entry name" value="Methyltransf_11"/>
</dbReference>
<dbReference type="PANTHER" id="PTHR43591:SF24">
    <property type="entry name" value="2-METHOXY-6-POLYPRENYL-1,4-BENZOQUINOL METHYLASE, MITOCHONDRIAL"/>
    <property type="match status" value="1"/>
</dbReference>
<sequence>MTKSLSDTAPSPSSFYPTSYPNNISSPHPMSNDEFKRERLHLQHDLCKCSWKGNFIAPVEEKLKSGATVLDVGCGPCLSLLELSTTYPKSNFIGLDTATPRLFSRPPNLSLLTHNVFSGLPFPDNHFDFVYQRLIASNHTIEEWKIIMQELVRVTKKDGWIEIVEMDNVICGGGRATKSLSSAMKTYLHSKNIYSEIGPHLKKLLSNTGDLTDIDQLSVDIPIGKKSGRRAELALLDFASKMNSLKSTLLTQMDITNEHYDALIETLIYEANKQNVYWKTHRIIGRKCS</sequence>
<dbReference type="OrthoDB" id="2013972at2759"/>
<dbReference type="Gene3D" id="3.40.50.150">
    <property type="entry name" value="Vaccinia Virus protein VP39"/>
    <property type="match status" value="1"/>
</dbReference>
<feature type="compositionally biased region" description="Low complexity" evidence="1">
    <location>
        <begin position="10"/>
        <end position="21"/>
    </location>
</feature>
<evidence type="ECO:0000259" key="2">
    <source>
        <dbReference type="Pfam" id="PF08241"/>
    </source>
</evidence>
<evidence type="ECO:0000313" key="4">
    <source>
        <dbReference type="Proteomes" id="UP000789572"/>
    </source>
</evidence>
<proteinExistence type="predicted"/>
<protein>
    <submittedName>
        <fullName evidence="3">4662_t:CDS:1</fullName>
    </submittedName>
</protein>
<feature type="region of interest" description="Disordered" evidence="1">
    <location>
        <begin position="1"/>
        <end position="32"/>
    </location>
</feature>
<comment type="caution">
    <text evidence="3">The sequence shown here is derived from an EMBL/GenBank/DDBJ whole genome shotgun (WGS) entry which is preliminary data.</text>
</comment>
<reference evidence="3" key="1">
    <citation type="submission" date="2021-06" db="EMBL/GenBank/DDBJ databases">
        <authorList>
            <person name="Kallberg Y."/>
            <person name="Tangrot J."/>
            <person name="Rosling A."/>
        </authorList>
    </citation>
    <scope>NUCLEOTIDE SEQUENCE</scope>
    <source>
        <strain evidence="3">IA702</strain>
    </source>
</reference>
<dbReference type="SUPFAM" id="SSF53335">
    <property type="entry name" value="S-adenosyl-L-methionine-dependent methyltransferases"/>
    <property type="match status" value="1"/>
</dbReference>
<dbReference type="PANTHER" id="PTHR43591">
    <property type="entry name" value="METHYLTRANSFERASE"/>
    <property type="match status" value="1"/>
</dbReference>
<gene>
    <name evidence="3" type="ORF">POCULU_LOCUS9108</name>
</gene>
<dbReference type="GO" id="GO:0008757">
    <property type="term" value="F:S-adenosylmethionine-dependent methyltransferase activity"/>
    <property type="evidence" value="ECO:0007669"/>
    <property type="project" value="InterPro"/>
</dbReference>
<keyword evidence="4" id="KW-1185">Reference proteome</keyword>
<dbReference type="InterPro" id="IPR029063">
    <property type="entry name" value="SAM-dependent_MTases_sf"/>
</dbReference>
<dbReference type="CDD" id="cd02440">
    <property type="entry name" value="AdoMet_MTases"/>
    <property type="match status" value="1"/>
</dbReference>
<accession>A0A9N9GUC0</accession>
<dbReference type="Proteomes" id="UP000789572">
    <property type="component" value="Unassembled WGS sequence"/>
</dbReference>